<dbReference type="Proteomes" id="UP000478052">
    <property type="component" value="Unassembled WGS sequence"/>
</dbReference>
<evidence type="ECO:0000313" key="1">
    <source>
        <dbReference type="EMBL" id="KAF0749270.1"/>
    </source>
</evidence>
<sequence>MLTTIWAYRIQIWGCAKPSQTKTIQAFQSITLRLLTSAPWYSGMFPITHSTMTSKLKPLSQLHPNIIKYSTPNLSPTTTPL</sequence>
<gene>
    <name evidence="1" type="ORF">FWK35_00017084</name>
</gene>
<dbReference type="EMBL" id="VUJU01006162">
    <property type="protein sequence ID" value="KAF0749270.1"/>
    <property type="molecule type" value="Genomic_DNA"/>
</dbReference>
<reference evidence="1 2" key="1">
    <citation type="submission" date="2019-08" db="EMBL/GenBank/DDBJ databases">
        <title>Whole genome of Aphis craccivora.</title>
        <authorList>
            <person name="Voronova N.V."/>
            <person name="Shulinski R.S."/>
            <person name="Bandarenka Y.V."/>
            <person name="Zhorov D.G."/>
            <person name="Warner D."/>
        </authorList>
    </citation>
    <scope>NUCLEOTIDE SEQUENCE [LARGE SCALE GENOMIC DNA]</scope>
    <source>
        <strain evidence="1">180601</strain>
        <tissue evidence="1">Whole Body</tissue>
    </source>
</reference>
<dbReference type="OrthoDB" id="6597291at2759"/>
<evidence type="ECO:0000313" key="2">
    <source>
        <dbReference type="Proteomes" id="UP000478052"/>
    </source>
</evidence>
<organism evidence="1 2">
    <name type="scientific">Aphis craccivora</name>
    <name type="common">Cowpea aphid</name>
    <dbReference type="NCBI Taxonomy" id="307492"/>
    <lineage>
        <taxon>Eukaryota</taxon>
        <taxon>Metazoa</taxon>
        <taxon>Ecdysozoa</taxon>
        <taxon>Arthropoda</taxon>
        <taxon>Hexapoda</taxon>
        <taxon>Insecta</taxon>
        <taxon>Pterygota</taxon>
        <taxon>Neoptera</taxon>
        <taxon>Paraneoptera</taxon>
        <taxon>Hemiptera</taxon>
        <taxon>Sternorrhyncha</taxon>
        <taxon>Aphidomorpha</taxon>
        <taxon>Aphidoidea</taxon>
        <taxon>Aphididae</taxon>
        <taxon>Aphidini</taxon>
        <taxon>Aphis</taxon>
        <taxon>Aphis</taxon>
    </lineage>
</organism>
<keyword evidence="2" id="KW-1185">Reference proteome</keyword>
<protein>
    <submittedName>
        <fullName evidence="1">Zinc finger MYM-type protein 6-like</fullName>
    </submittedName>
</protein>
<name>A0A6G0Y5C1_APHCR</name>
<proteinExistence type="predicted"/>
<dbReference type="AlphaFoldDB" id="A0A6G0Y5C1"/>
<accession>A0A6G0Y5C1</accession>
<comment type="caution">
    <text evidence="1">The sequence shown here is derived from an EMBL/GenBank/DDBJ whole genome shotgun (WGS) entry which is preliminary data.</text>
</comment>